<dbReference type="InterPro" id="IPR038476">
    <property type="entry name" value="UvrC_RNase_H_dom_sf"/>
</dbReference>
<dbReference type="PROSITE" id="PS50165">
    <property type="entry name" value="UVRC"/>
    <property type="match status" value="1"/>
</dbReference>
<gene>
    <name evidence="5" type="ORF">UT78_C0007G0047</name>
</gene>
<protein>
    <submittedName>
        <fullName evidence="5">Excinuclease ABC, C subunit domain protein</fullName>
    </submittedName>
</protein>
<evidence type="ECO:0000256" key="1">
    <source>
        <dbReference type="SAM" id="Coils"/>
    </source>
</evidence>
<dbReference type="Gene3D" id="3.40.1440.10">
    <property type="entry name" value="GIY-YIG endonuclease"/>
    <property type="match status" value="1"/>
</dbReference>
<sequence length="415" mass="47759">MDSKIFKKLKLPDKSGVYFFLKNREIIYIGKATSLRDRVKSYLGKDLIETRGPILVDMISRADKIKWQTTDSVLEALILEAELIKKHQPKYNTKEKSDKSFNYVCITKPHLRHGVNGDGLPKVILVRGKNLEPKLYKKVFGPYPNGMQLREALKIVRKIFPFLDDKSKNYLEFYRQINLVPDLDDRKLYIQNIRNIILFFSGKKQQILKNLKKEMKEYAKRREFEKAGEIKRQIFALQHINDVALIRNSPIYPHPASPYVGGGAESGGGRIEAYDIAHMGGKNMVGVMVVVEDGEVEKSEYKKFKIRTQDNANDTGALKEVLERRFAHTEWTYPDLIVVDGSVAQINVVKKILANSKLNIPIVSVVKDEHHKARAIMGDKAFGLKYKKEILLANSEAHRFAIAYHKNMRNRNFLK</sequence>
<dbReference type="GO" id="GO:0009380">
    <property type="term" value="C:excinuclease repair complex"/>
    <property type="evidence" value="ECO:0007669"/>
    <property type="project" value="TreeGrafter"/>
</dbReference>
<dbReference type="CDD" id="cd10434">
    <property type="entry name" value="GIY-YIG_UvrC_Cho"/>
    <property type="match status" value="1"/>
</dbReference>
<dbReference type="PANTHER" id="PTHR30562">
    <property type="entry name" value="UVRC/OXIDOREDUCTASE"/>
    <property type="match status" value="1"/>
</dbReference>
<dbReference type="AlphaFoldDB" id="A0A0G0QRZ2"/>
<evidence type="ECO:0000259" key="4">
    <source>
        <dbReference type="PROSITE" id="PS50165"/>
    </source>
</evidence>
<dbReference type="Pfam" id="PF02151">
    <property type="entry name" value="UVR"/>
    <property type="match status" value="1"/>
</dbReference>
<dbReference type="PROSITE" id="PS50151">
    <property type="entry name" value="UVR"/>
    <property type="match status" value="1"/>
</dbReference>
<dbReference type="InterPro" id="IPR001162">
    <property type="entry name" value="UvrC_RNase_H_dom"/>
</dbReference>
<dbReference type="Proteomes" id="UP000034301">
    <property type="component" value="Unassembled WGS sequence"/>
</dbReference>
<dbReference type="InterPro" id="IPR036876">
    <property type="entry name" value="UVR_dom_sf"/>
</dbReference>
<dbReference type="InterPro" id="IPR000305">
    <property type="entry name" value="GIY-YIG_endonuc"/>
</dbReference>
<dbReference type="GO" id="GO:0006289">
    <property type="term" value="P:nucleotide-excision repair"/>
    <property type="evidence" value="ECO:0007669"/>
    <property type="project" value="InterPro"/>
</dbReference>
<dbReference type="Gene3D" id="3.30.420.340">
    <property type="entry name" value="UvrC, RNAse H endonuclease domain"/>
    <property type="match status" value="1"/>
</dbReference>
<proteinExistence type="predicted"/>
<dbReference type="GO" id="GO:0009381">
    <property type="term" value="F:excinuclease ABC activity"/>
    <property type="evidence" value="ECO:0007669"/>
    <property type="project" value="InterPro"/>
</dbReference>
<keyword evidence="1" id="KW-0175">Coiled coil</keyword>
<dbReference type="InterPro" id="IPR047296">
    <property type="entry name" value="GIY-YIG_UvrC_Cho"/>
</dbReference>
<dbReference type="SMART" id="SM00465">
    <property type="entry name" value="GIYc"/>
    <property type="match status" value="1"/>
</dbReference>
<feature type="domain" description="UvrC family homology region profile" evidence="4">
    <location>
        <begin position="270"/>
        <end position="353"/>
    </location>
</feature>
<dbReference type="PATRIC" id="fig|1618776.3.peg.416"/>
<dbReference type="Pfam" id="PF01541">
    <property type="entry name" value="GIY-YIG"/>
    <property type="match status" value="1"/>
</dbReference>
<comment type="caution">
    <text evidence="5">The sequence shown here is derived from an EMBL/GenBank/DDBJ whole genome shotgun (WGS) entry which is preliminary data.</text>
</comment>
<feature type="domain" description="UVR" evidence="2">
    <location>
        <begin position="205"/>
        <end position="240"/>
    </location>
</feature>
<dbReference type="EMBL" id="LBYC01000007">
    <property type="protein sequence ID" value="KKR43194.1"/>
    <property type="molecule type" value="Genomic_DNA"/>
</dbReference>
<dbReference type="Gene3D" id="4.10.860.10">
    <property type="entry name" value="UVR domain"/>
    <property type="match status" value="1"/>
</dbReference>
<dbReference type="SUPFAM" id="SSF46600">
    <property type="entry name" value="C-terminal UvrC-binding domain of UvrB"/>
    <property type="match status" value="1"/>
</dbReference>
<reference evidence="5 6" key="1">
    <citation type="journal article" date="2015" name="Nature">
        <title>rRNA introns, odd ribosomes, and small enigmatic genomes across a large radiation of phyla.</title>
        <authorList>
            <person name="Brown C.T."/>
            <person name="Hug L.A."/>
            <person name="Thomas B.C."/>
            <person name="Sharon I."/>
            <person name="Castelle C.J."/>
            <person name="Singh A."/>
            <person name="Wilkins M.J."/>
            <person name="Williams K.H."/>
            <person name="Banfield J.F."/>
        </authorList>
    </citation>
    <scope>NUCLEOTIDE SEQUENCE [LARGE SCALE GENOMIC DNA]</scope>
</reference>
<organism evidence="5 6">
    <name type="scientific">Candidatus Nomurabacteria bacterium GW2011_GWF2_40_12</name>
    <dbReference type="NCBI Taxonomy" id="1618776"/>
    <lineage>
        <taxon>Bacteria</taxon>
        <taxon>Candidatus Nomuraibacteriota</taxon>
    </lineage>
</organism>
<evidence type="ECO:0000313" key="6">
    <source>
        <dbReference type="Proteomes" id="UP000034301"/>
    </source>
</evidence>
<dbReference type="Pfam" id="PF08459">
    <property type="entry name" value="UvrC_RNaseH_dom"/>
    <property type="match status" value="1"/>
</dbReference>
<dbReference type="InterPro" id="IPR050066">
    <property type="entry name" value="UvrABC_protein_C"/>
</dbReference>
<accession>A0A0G0QRZ2</accession>
<evidence type="ECO:0000259" key="2">
    <source>
        <dbReference type="PROSITE" id="PS50151"/>
    </source>
</evidence>
<evidence type="ECO:0000313" key="5">
    <source>
        <dbReference type="EMBL" id="KKR43194.1"/>
    </source>
</evidence>
<dbReference type="InterPro" id="IPR035901">
    <property type="entry name" value="GIY-YIG_endonuc_sf"/>
</dbReference>
<dbReference type="PROSITE" id="PS50164">
    <property type="entry name" value="GIY_YIG"/>
    <property type="match status" value="1"/>
</dbReference>
<dbReference type="InterPro" id="IPR001943">
    <property type="entry name" value="UVR_dom"/>
</dbReference>
<feature type="coiled-coil region" evidence="1">
    <location>
        <begin position="201"/>
        <end position="228"/>
    </location>
</feature>
<dbReference type="PANTHER" id="PTHR30562:SF1">
    <property type="entry name" value="UVRABC SYSTEM PROTEIN C"/>
    <property type="match status" value="1"/>
</dbReference>
<dbReference type="SUPFAM" id="SSF82771">
    <property type="entry name" value="GIY-YIG endonuclease"/>
    <property type="match status" value="1"/>
</dbReference>
<name>A0A0G0QRZ2_9BACT</name>
<evidence type="ECO:0000259" key="3">
    <source>
        <dbReference type="PROSITE" id="PS50164"/>
    </source>
</evidence>
<feature type="domain" description="GIY-YIG" evidence="3">
    <location>
        <begin position="13"/>
        <end position="93"/>
    </location>
</feature>